<feature type="signal peptide" evidence="1">
    <location>
        <begin position="1"/>
        <end position="17"/>
    </location>
</feature>
<accession>A0ABR1C6Z0</accession>
<dbReference type="EMBL" id="JAVFWL010000002">
    <property type="protein sequence ID" value="KAK6734289.1"/>
    <property type="molecule type" value="Genomic_DNA"/>
</dbReference>
<dbReference type="Proteomes" id="UP001303046">
    <property type="component" value="Unassembled WGS sequence"/>
</dbReference>
<evidence type="ECO:0000313" key="3">
    <source>
        <dbReference type="Proteomes" id="UP001303046"/>
    </source>
</evidence>
<keyword evidence="3" id="KW-1185">Reference proteome</keyword>
<protein>
    <recommendedName>
        <fullName evidence="4">Secreted protein</fullName>
    </recommendedName>
</protein>
<comment type="caution">
    <text evidence="2">The sequence shown here is derived from an EMBL/GenBank/DDBJ whole genome shotgun (WGS) entry which is preliminary data.</text>
</comment>
<gene>
    <name evidence="2" type="primary">Necator_chrII.g5625</name>
    <name evidence="2" type="ORF">RB195_017832</name>
</gene>
<sequence>MLIRCIVAALLVRFTTSNCESDVLSDCTRCCSVLFSTSDCNLKQALRLKIDGNGVLGAIWDNAPVVAVVRAGCLLELWDFNNQTGSHRAFGLDGYEVYHFDRYGYEGIASSARCTCIAP</sequence>
<keyword evidence="1" id="KW-0732">Signal</keyword>
<proteinExistence type="predicted"/>
<reference evidence="2 3" key="1">
    <citation type="submission" date="2023-08" db="EMBL/GenBank/DDBJ databases">
        <title>A Necator americanus chromosomal reference genome.</title>
        <authorList>
            <person name="Ilik V."/>
            <person name="Petrzelkova K.J."/>
            <person name="Pardy F."/>
            <person name="Fuh T."/>
            <person name="Niatou-Singa F.S."/>
            <person name="Gouil Q."/>
            <person name="Baker L."/>
            <person name="Ritchie M.E."/>
            <person name="Jex A.R."/>
            <person name="Gazzola D."/>
            <person name="Li H."/>
            <person name="Toshio Fujiwara R."/>
            <person name="Zhan B."/>
            <person name="Aroian R.V."/>
            <person name="Pafco B."/>
            <person name="Schwarz E.M."/>
        </authorList>
    </citation>
    <scope>NUCLEOTIDE SEQUENCE [LARGE SCALE GENOMIC DNA]</scope>
    <source>
        <strain evidence="2 3">Aroian</strain>
        <tissue evidence="2">Whole animal</tissue>
    </source>
</reference>
<organism evidence="2 3">
    <name type="scientific">Necator americanus</name>
    <name type="common">Human hookworm</name>
    <dbReference type="NCBI Taxonomy" id="51031"/>
    <lineage>
        <taxon>Eukaryota</taxon>
        <taxon>Metazoa</taxon>
        <taxon>Ecdysozoa</taxon>
        <taxon>Nematoda</taxon>
        <taxon>Chromadorea</taxon>
        <taxon>Rhabditida</taxon>
        <taxon>Rhabditina</taxon>
        <taxon>Rhabditomorpha</taxon>
        <taxon>Strongyloidea</taxon>
        <taxon>Ancylostomatidae</taxon>
        <taxon>Bunostominae</taxon>
        <taxon>Necator</taxon>
    </lineage>
</organism>
<evidence type="ECO:0008006" key="4">
    <source>
        <dbReference type="Google" id="ProtNLM"/>
    </source>
</evidence>
<name>A0ABR1C6Z0_NECAM</name>
<feature type="chain" id="PRO_5047324593" description="Secreted protein" evidence="1">
    <location>
        <begin position="18"/>
        <end position="119"/>
    </location>
</feature>
<evidence type="ECO:0000313" key="2">
    <source>
        <dbReference type="EMBL" id="KAK6734289.1"/>
    </source>
</evidence>
<evidence type="ECO:0000256" key="1">
    <source>
        <dbReference type="SAM" id="SignalP"/>
    </source>
</evidence>